<dbReference type="GO" id="GO:0015031">
    <property type="term" value="P:protein transport"/>
    <property type="evidence" value="ECO:0007669"/>
    <property type="project" value="UniProtKB-KW"/>
</dbReference>
<dbReference type="EMBL" id="VTWT01000004">
    <property type="protein sequence ID" value="KAA9338993.1"/>
    <property type="molecule type" value="Genomic_DNA"/>
</dbReference>
<comment type="caution">
    <text evidence="13">The sequence shown here is derived from an EMBL/GenBank/DDBJ whole genome shotgun (WGS) entry which is preliminary data.</text>
</comment>
<comment type="similarity">
    <text evidence="2">Belongs to the TonB family.</text>
</comment>
<dbReference type="InterPro" id="IPR037682">
    <property type="entry name" value="TonB_C"/>
</dbReference>
<evidence type="ECO:0000256" key="5">
    <source>
        <dbReference type="ARBA" id="ARBA00022519"/>
    </source>
</evidence>
<keyword evidence="6" id="KW-0812">Transmembrane</keyword>
<sequence>MTRKLICISLFICGSICQPGWAQQTKTKMQSQTHSKTKTQAKPQSSPAMKAQGQDKVYVVADQMPAFPGGETALKEYFKKALITQNFPSAGTVTLNLIIDKNGQPKDLRIVTGLSPEIDAKVLETARKMPQWSPGKKGGQAVNVRLNLPVTVTAQGSGEIAEEEGELTEIYSFVEQSPEFPGGTSRMYEFMVKNLQYPAAAQEKGIEGRSIVQFVVTKTGKIRDVSILKSLGKEIDEEAMRLVKSMPVWTPGKQNGRAVHVRYTMPIMFRLDNAEKK</sequence>
<evidence type="ECO:0000256" key="7">
    <source>
        <dbReference type="ARBA" id="ARBA00022927"/>
    </source>
</evidence>
<evidence type="ECO:0000256" key="1">
    <source>
        <dbReference type="ARBA" id="ARBA00004383"/>
    </source>
</evidence>
<comment type="subcellular location">
    <subcellularLocation>
        <location evidence="1">Cell inner membrane</location>
        <topology evidence="1">Single-pass membrane protein</topology>
        <orientation evidence="1">Periplasmic side</orientation>
    </subcellularLocation>
</comment>
<dbReference type="InterPro" id="IPR051045">
    <property type="entry name" value="TonB-dependent_transducer"/>
</dbReference>
<keyword evidence="9" id="KW-0472">Membrane</keyword>
<feature type="chain" id="PRO_5024988015" evidence="11">
    <location>
        <begin position="23"/>
        <end position="277"/>
    </location>
</feature>
<keyword evidence="5" id="KW-0997">Cell inner membrane</keyword>
<evidence type="ECO:0000313" key="13">
    <source>
        <dbReference type="EMBL" id="KAA9338993.1"/>
    </source>
</evidence>
<dbReference type="PANTHER" id="PTHR33446:SF2">
    <property type="entry name" value="PROTEIN TONB"/>
    <property type="match status" value="1"/>
</dbReference>
<evidence type="ECO:0000256" key="6">
    <source>
        <dbReference type="ARBA" id="ARBA00022692"/>
    </source>
</evidence>
<keyword evidence="11" id="KW-0732">Signal</keyword>
<accession>A0A5N1J359</accession>
<dbReference type="GO" id="GO:0031992">
    <property type="term" value="F:energy transducer activity"/>
    <property type="evidence" value="ECO:0007669"/>
    <property type="project" value="TreeGrafter"/>
</dbReference>
<evidence type="ECO:0000256" key="11">
    <source>
        <dbReference type="SAM" id="SignalP"/>
    </source>
</evidence>
<feature type="compositionally biased region" description="Polar residues" evidence="10">
    <location>
        <begin position="28"/>
        <end position="47"/>
    </location>
</feature>
<keyword evidence="8" id="KW-1133">Transmembrane helix</keyword>
<feature type="region of interest" description="Disordered" evidence="10">
    <location>
        <begin position="28"/>
        <end position="52"/>
    </location>
</feature>
<dbReference type="Pfam" id="PF03544">
    <property type="entry name" value="TonB_C"/>
    <property type="match status" value="2"/>
</dbReference>
<feature type="signal peptide" evidence="11">
    <location>
        <begin position="1"/>
        <end position="22"/>
    </location>
</feature>
<evidence type="ECO:0000259" key="12">
    <source>
        <dbReference type="PROSITE" id="PS52015"/>
    </source>
</evidence>
<evidence type="ECO:0000313" key="14">
    <source>
        <dbReference type="Proteomes" id="UP000326570"/>
    </source>
</evidence>
<keyword evidence="4" id="KW-1003">Cell membrane</keyword>
<evidence type="ECO:0000256" key="2">
    <source>
        <dbReference type="ARBA" id="ARBA00006555"/>
    </source>
</evidence>
<evidence type="ECO:0000256" key="10">
    <source>
        <dbReference type="SAM" id="MobiDB-lite"/>
    </source>
</evidence>
<dbReference type="SUPFAM" id="SSF74653">
    <property type="entry name" value="TolA/TonB C-terminal domain"/>
    <property type="match status" value="2"/>
</dbReference>
<evidence type="ECO:0000256" key="9">
    <source>
        <dbReference type="ARBA" id="ARBA00023136"/>
    </source>
</evidence>
<dbReference type="GO" id="GO:0055085">
    <property type="term" value="P:transmembrane transport"/>
    <property type="evidence" value="ECO:0007669"/>
    <property type="project" value="InterPro"/>
</dbReference>
<proteinExistence type="inferred from homology"/>
<dbReference type="NCBIfam" id="TIGR01352">
    <property type="entry name" value="tonB_Cterm"/>
    <property type="match status" value="1"/>
</dbReference>
<dbReference type="Gene3D" id="3.30.1150.10">
    <property type="match status" value="2"/>
</dbReference>
<reference evidence="13 14" key="1">
    <citation type="submission" date="2019-09" db="EMBL/GenBank/DDBJ databases">
        <title>Genome sequence of Adhaeribacter sp. M2.</title>
        <authorList>
            <person name="Srinivasan S."/>
        </authorList>
    </citation>
    <scope>NUCLEOTIDE SEQUENCE [LARGE SCALE GENOMIC DNA]</scope>
    <source>
        <strain evidence="13 14">M2</strain>
    </source>
</reference>
<keyword evidence="14" id="KW-1185">Reference proteome</keyword>
<keyword evidence="3" id="KW-0813">Transport</keyword>
<evidence type="ECO:0000256" key="3">
    <source>
        <dbReference type="ARBA" id="ARBA00022448"/>
    </source>
</evidence>
<dbReference type="Proteomes" id="UP000326570">
    <property type="component" value="Unassembled WGS sequence"/>
</dbReference>
<dbReference type="PROSITE" id="PS52015">
    <property type="entry name" value="TONB_CTD"/>
    <property type="match status" value="1"/>
</dbReference>
<dbReference type="PANTHER" id="PTHR33446">
    <property type="entry name" value="PROTEIN TONB-RELATED"/>
    <property type="match status" value="1"/>
</dbReference>
<dbReference type="GO" id="GO:0098797">
    <property type="term" value="C:plasma membrane protein complex"/>
    <property type="evidence" value="ECO:0007669"/>
    <property type="project" value="TreeGrafter"/>
</dbReference>
<name>A0A5N1J359_9BACT</name>
<organism evidence="13 14">
    <name type="scientific">Adhaeribacter soli</name>
    <dbReference type="NCBI Taxonomy" id="2607655"/>
    <lineage>
        <taxon>Bacteria</taxon>
        <taxon>Pseudomonadati</taxon>
        <taxon>Bacteroidota</taxon>
        <taxon>Cytophagia</taxon>
        <taxon>Cytophagales</taxon>
        <taxon>Hymenobacteraceae</taxon>
        <taxon>Adhaeribacter</taxon>
    </lineage>
</organism>
<dbReference type="FunFam" id="3.30.1150.10:FF:000002">
    <property type="entry name" value="Energy transducer TonB"/>
    <property type="match status" value="1"/>
</dbReference>
<dbReference type="AlphaFoldDB" id="A0A5N1J359"/>
<gene>
    <name evidence="13" type="ORF">F0P94_09385</name>
</gene>
<evidence type="ECO:0000256" key="8">
    <source>
        <dbReference type="ARBA" id="ARBA00022989"/>
    </source>
</evidence>
<keyword evidence="7" id="KW-0653">Protein transport</keyword>
<feature type="domain" description="TonB C-terminal" evidence="12">
    <location>
        <begin position="182"/>
        <end position="277"/>
    </location>
</feature>
<evidence type="ECO:0000256" key="4">
    <source>
        <dbReference type="ARBA" id="ARBA00022475"/>
    </source>
</evidence>
<dbReference type="InterPro" id="IPR006260">
    <property type="entry name" value="TonB/TolA_C"/>
</dbReference>
<protein>
    <submittedName>
        <fullName evidence="13">TonB family protein</fullName>
    </submittedName>
</protein>